<sequence length="175" mass="18603">MFSVYSYVSPILTEYTHADIRIVPIALAIWGVDMVIGGLVSGWLADKSLFKTMIGILVSSALAFVLASFMMSNLYTAITALFLIGFTVIGLGGALQTHLMDIADDAQTLAASLNHSAFNLANALGTFLGGWVLSHNMGWLAPIWVGFVLSLGGLAILLIALAYAKYTQKNQSAVS</sequence>
<dbReference type="InterPro" id="IPR036259">
    <property type="entry name" value="MFS_trans_sf"/>
</dbReference>
<dbReference type="PROSITE" id="PS50850">
    <property type="entry name" value="MFS"/>
    <property type="match status" value="1"/>
</dbReference>
<evidence type="ECO:0000256" key="2">
    <source>
        <dbReference type="ARBA" id="ARBA00022475"/>
    </source>
</evidence>
<dbReference type="PANTHER" id="PTHR43124">
    <property type="entry name" value="PURINE EFFLUX PUMP PBUE"/>
    <property type="match status" value="1"/>
</dbReference>
<feature type="transmembrane region" description="Helical" evidence="6">
    <location>
        <begin position="20"/>
        <end position="45"/>
    </location>
</feature>
<dbReference type="InterPro" id="IPR050189">
    <property type="entry name" value="MFS_Efflux_Transporters"/>
</dbReference>
<dbReference type="Proteomes" id="UP000018426">
    <property type="component" value="Unassembled WGS sequence"/>
</dbReference>
<feature type="transmembrane region" description="Helical" evidence="6">
    <location>
        <begin position="139"/>
        <end position="163"/>
    </location>
</feature>
<dbReference type="Gene3D" id="1.20.1250.20">
    <property type="entry name" value="MFS general substrate transporter like domains"/>
    <property type="match status" value="1"/>
</dbReference>
<accession>N8Q539</accession>
<keyword evidence="5 6" id="KW-0472">Membrane</keyword>
<dbReference type="InterPro" id="IPR011701">
    <property type="entry name" value="MFS"/>
</dbReference>
<feature type="transmembrane region" description="Helical" evidence="6">
    <location>
        <begin position="52"/>
        <end position="71"/>
    </location>
</feature>
<dbReference type="InterPro" id="IPR020846">
    <property type="entry name" value="MFS_dom"/>
</dbReference>
<evidence type="ECO:0000256" key="3">
    <source>
        <dbReference type="ARBA" id="ARBA00022692"/>
    </source>
</evidence>
<dbReference type="EMBL" id="APOL01000019">
    <property type="protein sequence ID" value="ENU33876.1"/>
    <property type="molecule type" value="Genomic_DNA"/>
</dbReference>
<proteinExistence type="predicted"/>
<dbReference type="PANTHER" id="PTHR43124:SF3">
    <property type="entry name" value="CHLORAMPHENICOL EFFLUX PUMP RV0191"/>
    <property type="match status" value="1"/>
</dbReference>
<gene>
    <name evidence="8" type="ORF">F989_00848</name>
</gene>
<dbReference type="GO" id="GO:0022857">
    <property type="term" value="F:transmembrane transporter activity"/>
    <property type="evidence" value="ECO:0007669"/>
    <property type="project" value="InterPro"/>
</dbReference>
<evidence type="ECO:0000256" key="6">
    <source>
        <dbReference type="SAM" id="Phobius"/>
    </source>
</evidence>
<dbReference type="GO" id="GO:0005886">
    <property type="term" value="C:plasma membrane"/>
    <property type="evidence" value="ECO:0007669"/>
    <property type="project" value="UniProtKB-SubCell"/>
</dbReference>
<dbReference type="SUPFAM" id="SSF103473">
    <property type="entry name" value="MFS general substrate transporter"/>
    <property type="match status" value="1"/>
</dbReference>
<evidence type="ECO:0000256" key="5">
    <source>
        <dbReference type="ARBA" id="ARBA00023136"/>
    </source>
</evidence>
<comment type="caution">
    <text evidence="8">The sequence shown here is derived from an EMBL/GenBank/DDBJ whole genome shotgun (WGS) entry which is preliminary data.</text>
</comment>
<evidence type="ECO:0000256" key="4">
    <source>
        <dbReference type="ARBA" id="ARBA00022989"/>
    </source>
</evidence>
<feature type="transmembrane region" description="Helical" evidence="6">
    <location>
        <begin position="116"/>
        <end position="133"/>
    </location>
</feature>
<feature type="domain" description="Major facilitator superfamily (MFS) profile" evidence="7">
    <location>
        <begin position="1"/>
        <end position="175"/>
    </location>
</feature>
<keyword evidence="4 6" id="KW-1133">Transmembrane helix</keyword>
<evidence type="ECO:0000259" key="7">
    <source>
        <dbReference type="PROSITE" id="PS50850"/>
    </source>
</evidence>
<dbReference type="AlphaFoldDB" id="N8Q539"/>
<name>N8Q539_9GAMM</name>
<comment type="subcellular location">
    <subcellularLocation>
        <location evidence="1">Cell membrane</location>
        <topology evidence="1">Multi-pass membrane protein</topology>
    </subcellularLocation>
</comment>
<dbReference type="PATRIC" id="fig|1217671.3.peg.831"/>
<protein>
    <recommendedName>
        <fullName evidence="7">Major facilitator superfamily (MFS) profile domain-containing protein</fullName>
    </recommendedName>
</protein>
<keyword evidence="3 6" id="KW-0812">Transmembrane</keyword>
<dbReference type="HOGENOM" id="CLU_001265_61_3_6"/>
<dbReference type="Pfam" id="PF07690">
    <property type="entry name" value="MFS_1"/>
    <property type="match status" value="1"/>
</dbReference>
<evidence type="ECO:0000313" key="9">
    <source>
        <dbReference type="Proteomes" id="UP000018426"/>
    </source>
</evidence>
<reference evidence="8 9" key="1">
    <citation type="submission" date="2013-02" db="EMBL/GenBank/DDBJ databases">
        <title>The Genome Sequence of Acinetobacter parvus NIPH 1103.</title>
        <authorList>
            <consortium name="The Broad Institute Genome Sequencing Platform"/>
            <consortium name="The Broad Institute Genome Sequencing Center for Infectious Disease"/>
            <person name="Cerqueira G."/>
            <person name="Feldgarden M."/>
            <person name="Courvalin P."/>
            <person name="Perichon B."/>
            <person name="Grillot-Courvalin C."/>
            <person name="Clermont D."/>
            <person name="Rocha E."/>
            <person name="Yoon E.-J."/>
            <person name="Nemec A."/>
            <person name="Walker B."/>
            <person name="Young S.K."/>
            <person name="Zeng Q."/>
            <person name="Gargeya S."/>
            <person name="Fitzgerald M."/>
            <person name="Haas B."/>
            <person name="Abouelleil A."/>
            <person name="Alvarado L."/>
            <person name="Arachchi H.M."/>
            <person name="Berlin A.M."/>
            <person name="Chapman S.B."/>
            <person name="Dewar J."/>
            <person name="Goldberg J."/>
            <person name="Griggs A."/>
            <person name="Gujja S."/>
            <person name="Hansen M."/>
            <person name="Howarth C."/>
            <person name="Imamovic A."/>
            <person name="Larimer J."/>
            <person name="McCowan C."/>
            <person name="Murphy C."/>
            <person name="Neiman D."/>
            <person name="Pearson M."/>
            <person name="Priest M."/>
            <person name="Roberts A."/>
            <person name="Saif S."/>
            <person name="Shea T."/>
            <person name="Sisk P."/>
            <person name="Sykes S."/>
            <person name="Wortman J."/>
            <person name="Nusbaum C."/>
            <person name="Birren B."/>
        </authorList>
    </citation>
    <scope>NUCLEOTIDE SEQUENCE [LARGE SCALE GENOMIC DNA]</scope>
    <source>
        <strain evidence="8 9">NIPH 1103</strain>
    </source>
</reference>
<feature type="transmembrane region" description="Helical" evidence="6">
    <location>
        <begin position="77"/>
        <end position="95"/>
    </location>
</feature>
<organism evidence="8 9">
    <name type="scientific">Acinetobacter parvus NIPH 1103</name>
    <dbReference type="NCBI Taxonomy" id="1217671"/>
    <lineage>
        <taxon>Bacteria</taxon>
        <taxon>Pseudomonadati</taxon>
        <taxon>Pseudomonadota</taxon>
        <taxon>Gammaproteobacteria</taxon>
        <taxon>Moraxellales</taxon>
        <taxon>Moraxellaceae</taxon>
        <taxon>Acinetobacter</taxon>
    </lineage>
</organism>
<keyword evidence="2" id="KW-1003">Cell membrane</keyword>
<evidence type="ECO:0000313" key="8">
    <source>
        <dbReference type="EMBL" id="ENU33876.1"/>
    </source>
</evidence>
<evidence type="ECO:0000256" key="1">
    <source>
        <dbReference type="ARBA" id="ARBA00004651"/>
    </source>
</evidence>